<comment type="caution">
    <text evidence="2">The sequence shown here is derived from an EMBL/GenBank/DDBJ whole genome shotgun (WGS) entry which is preliminary data.</text>
</comment>
<keyword evidence="3" id="KW-1185">Reference proteome</keyword>
<reference evidence="2 3" key="1">
    <citation type="journal article" date="2019" name="Sci. Rep.">
        <title>Orb-weaving spider Araneus ventricosus genome elucidates the spidroin gene catalogue.</title>
        <authorList>
            <person name="Kono N."/>
            <person name="Nakamura H."/>
            <person name="Ohtoshi R."/>
            <person name="Moran D.A.P."/>
            <person name="Shinohara A."/>
            <person name="Yoshida Y."/>
            <person name="Fujiwara M."/>
            <person name="Mori M."/>
            <person name="Tomita M."/>
            <person name="Arakawa K."/>
        </authorList>
    </citation>
    <scope>NUCLEOTIDE SEQUENCE [LARGE SCALE GENOMIC DNA]</scope>
</reference>
<sequence>MESEAFFTNIPENTKHRKQEKHHLYKLATQAYSNPLIATVTALSIPHGVYQLTSSHCGQNSKEIPKTFKHIPSSQHVRGSSQPTHRQANKSPKEFKNSIANPETRPWLSVAHTKTLKQLKADVQTQKWAMKRSRLIREDIF</sequence>
<evidence type="ECO:0000256" key="1">
    <source>
        <dbReference type="SAM" id="MobiDB-lite"/>
    </source>
</evidence>
<proteinExistence type="predicted"/>
<feature type="compositionally biased region" description="Polar residues" evidence="1">
    <location>
        <begin position="72"/>
        <end position="90"/>
    </location>
</feature>
<accession>A0A4Y2FFZ4</accession>
<gene>
    <name evidence="2" type="ORF">AVEN_43655_1</name>
</gene>
<name>A0A4Y2FFZ4_ARAVE</name>
<dbReference type="Proteomes" id="UP000499080">
    <property type="component" value="Unassembled WGS sequence"/>
</dbReference>
<protein>
    <submittedName>
        <fullName evidence="2">Uncharacterized protein</fullName>
    </submittedName>
</protein>
<evidence type="ECO:0000313" key="2">
    <source>
        <dbReference type="EMBL" id="GBM39255.1"/>
    </source>
</evidence>
<organism evidence="2 3">
    <name type="scientific">Araneus ventricosus</name>
    <name type="common">Orbweaver spider</name>
    <name type="synonym">Epeira ventricosa</name>
    <dbReference type="NCBI Taxonomy" id="182803"/>
    <lineage>
        <taxon>Eukaryota</taxon>
        <taxon>Metazoa</taxon>
        <taxon>Ecdysozoa</taxon>
        <taxon>Arthropoda</taxon>
        <taxon>Chelicerata</taxon>
        <taxon>Arachnida</taxon>
        <taxon>Araneae</taxon>
        <taxon>Araneomorphae</taxon>
        <taxon>Entelegynae</taxon>
        <taxon>Araneoidea</taxon>
        <taxon>Araneidae</taxon>
        <taxon>Araneus</taxon>
    </lineage>
</organism>
<dbReference type="AlphaFoldDB" id="A0A4Y2FFZ4"/>
<feature type="region of interest" description="Disordered" evidence="1">
    <location>
        <begin position="61"/>
        <end position="106"/>
    </location>
</feature>
<dbReference type="EMBL" id="BGPR01000890">
    <property type="protein sequence ID" value="GBM39255.1"/>
    <property type="molecule type" value="Genomic_DNA"/>
</dbReference>
<evidence type="ECO:0000313" key="3">
    <source>
        <dbReference type="Proteomes" id="UP000499080"/>
    </source>
</evidence>